<gene>
    <name evidence="1" type="ORF">CLIB1444_23S00782</name>
</gene>
<sequence>MISTDIINSIFPRDTLNDIETDLENDLALFLEWISFKPPLMDPSPRIRVAIKNVVNINNFNGYLHNSINNNFPDITITTIDETMMNIKQVYQFYSDIGKFLGLDISPIINYKFQILLEKPQFQHLLITYFDDNLLQFDDCLSPVSPKFNPPAGDKGLKGDTGDTFFYQYLPIFNQLNVGDNIMKIVVSVLIKKIKEYILNNCVNYELFFIDSINQWIKTMIYPNFKILLRSIDANFNYLSEILTISHNEFISLRINQIFDMVKAYPQSEPGLIELNKCLNFKNESHNQRDRLVSIFLDKIDSELLNSGINTINLIKMYIKIIKSFLIIDAKGVLLDKVIRPLRAYLKHRDDIIQKLVIGLIDDSSSNELIALNIELSKSEKRKLKIDEFSDLNWVPDPIDALPDFKNFKIKDIIESLISIFDSKEIFINEFTKFFGNKLINRSDNDISKILKLINLLKLRFGKNEFFNLDIMIQDILNSSPQLTVLSHLYWSDIIPESTGSVHEELNKEFAHFNKNFQKKSFNRYLKMIPELSKVTLKVNGKNYQVDMHHASVIMMFKDKEEVGLDEVVRELNMNEYNAGNVLKFWVEEGVLLKLGGVYVTND</sequence>
<organism evidence="1 2">
    <name type="scientific">[Candida] jaroonii</name>
    <dbReference type="NCBI Taxonomy" id="467808"/>
    <lineage>
        <taxon>Eukaryota</taxon>
        <taxon>Fungi</taxon>
        <taxon>Dikarya</taxon>
        <taxon>Ascomycota</taxon>
        <taxon>Saccharomycotina</taxon>
        <taxon>Pichiomycetes</taxon>
        <taxon>Debaryomycetaceae</taxon>
        <taxon>Yamadazyma</taxon>
    </lineage>
</organism>
<dbReference type="EMBL" id="CALSDN010000023">
    <property type="protein sequence ID" value="CAH6723936.1"/>
    <property type="molecule type" value="Genomic_DNA"/>
</dbReference>
<proteinExistence type="predicted"/>
<reference evidence="1" key="1">
    <citation type="submission" date="2022-06" db="EMBL/GenBank/DDBJ databases">
        <authorList>
            <person name="Legras J.-L."/>
            <person name="Devillers H."/>
            <person name="Grondin C."/>
        </authorList>
    </citation>
    <scope>NUCLEOTIDE SEQUENCE</scope>
    <source>
        <strain evidence="1">CLIB 1444</strain>
    </source>
</reference>
<comment type="caution">
    <text evidence="1">The sequence shown here is derived from an EMBL/GenBank/DDBJ whole genome shotgun (WGS) entry which is preliminary data.</text>
</comment>
<evidence type="ECO:0000313" key="1">
    <source>
        <dbReference type="EMBL" id="CAH6723936.1"/>
    </source>
</evidence>
<name>A0ACA9YFR3_9ASCO</name>
<accession>A0ACA9YFR3</accession>
<dbReference type="Proteomes" id="UP001152531">
    <property type="component" value="Unassembled WGS sequence"/>
</dbReference>
<protein>
    <submittedName>
        <fullName evidence="1">Uncharacterized protein</fullName>
    </submittedName>
</protein>
<evidence type="ECO:0000313" key="2">
    <source>
        <dbReference type="Proteomes" id="UP001152531"/>
    </source>
</evidence>
<keyword evidence="2" id="KW-1185">Reference proteome</keyword>